<reference evidence="2 3" key="1">
    <citation type="submission" date="2012-05" db="EMBL/GenBank/DDBJ databases">
        <title>Finished chromosome of genome of Oscillatoria sp. PCC 7112.</title>
        <authorList>
            <consortium name="US DOE Joint Genome Institute"/>
            <person name="Gugger M."/>
            <person name="Coursin T."/>
            <person name="Rippka R."/>
            <person name="Tandeau De Marsac N."/>
            <person name="Huntemann M."/>
            <person name="Wei C.-L."/>
            <person name="Han J."/>
            <person name="Detter J.C."/>
            <person name="Han C."/>
            <person name="Tapia R."/>
            <person name="Davenport K."/>
            <person name="Daligault H."/>
            <person name="Erkkila T."/>
            <person name="Gu W."/>
            <person name="Munk A.C.C."/>
            <person name="Teshima H."/>
            <person name="Xu Y."/>
            <person name="Chain P."/>
            <person name="Chen A."/>
            <person name="Krypides N."/>
            <person name="Mavromatis K."/>
            <person name="Markowitz V."/>
            <person name="Szeto E."/>
            <person name="Ivanova N."/>
            <person name="Mikhailova N."/>
            <person name="Ovchinnikova G."/>
            <person name="Pagani I."/>
            <person name="Pati A."/>
            <person name="Goodwin L."/>
            <person name="Peters L."/>
            <person name="Pitluck S."/>
            <person name="Woyke T."/>
            <person name="Kerfeld C."/>
        </authorList>
    </citation>
    <scope>NUCLEOTIDE SEQUENCE [LARGE SCALE GENOMIC DNA]</scope>
    <source>
        <strain evidence="2 3">PCC 7112</strain>
    </source>
</reference>
<feature type="transmembrane region" description="Helical" evidence="1">
    <location>
        <begin position="230"/>
        <end position="251"/>
    </location>
</feature>
<keyword evidence="1" id="KW-1133">Transmembrane helix</keyword>
<accession>K9VCD3</accession>
<evidence type="ECO:0008006" key="4">
    <source>
        <dbReference type="Google" id="ProtNLM"/>
    </source>
</evidence>
<dbReference type="PATRIC" id="fig|179408.3.peg.1564"/>
<dbReference type="InterPro" id="IPR007136">
    <property type="entry name" value="DUF347"/>
</dbReference>
<feature type="transmembrane region" description="Helical" evidence="1">
    <location>
        <begin position="197"/>
        <end position="218"/>
    </location>
</feature>
<dbReference type="Pfam" id="PF03988">
    <property type="entry name" value="DUF347"/>
    <property type="match status" value="4"/>
</dbReference>
<keyword evidence="3" id="KW-1185">Reference proteome</keyword>
<dbReference type="AlphaFoldDB" id="K9VCD3"/>
<dbReference type="OrthoDB" id="9794709at2"/>
<keyword evidence="1" id="KW-0472">Membrane</keyword>
<feature type="transmembrane region" description="Helical" evidence="1">
    <location>
        <begin position="143"/>
        <end position="163"/>
    </location>
</feature>
<proteinExistence type="predicted"/>
<evidence type="ECO:0000313" key="3">
    <source>
        <dbReference type="Proteomes" id="UP000010478"/>
    </source>
</evidence>
<dbReference type="RefSeq" id="WP_015175152.1">
    <property type="nucleotide sequence ID" value="NC_019729.1"/>
</dbReference>
<gene>
    <name evidence="2" type="ORF">Osc7112_1285</name>
</gene>
<feature type="transmembrane region" description="Helical" evidence="1">
    <location>
        <begin position="49"/>
        <end position="68"/>
    </location>
</feature>
<feature type="transmembrane region" description="Helical" evidence="1">
    <location>
        <begin position="169"/>
        <end position="190"/>
    </location>
</feature>
<dbReference type="eggNOG" id="COG4705">
    <property type="taxonomic scope" value="Bacteria"/>
</dbReference>
<dbReference type="HOGENOM" id="CLU_070268_0_0_3"/>
<name>K9VCD3_9CYAN</name>
<feature type="transmembrane region" description="Helical" evidence="1">
    <location>
        <begin position="100"/>
        <end position="123"/>
    </location>
</feature>
<dbReference type="EMBL" id="CP003614">
    <property type="protein sequence ID" value="AFZ05828.1"/>
    <property type="molecule type" value="Genomic_DNA"/>
</dbReference>
<dbReference type="KEGG" id="oni:Osc7112_1285"/>
<evidence type="ECO:0000256" key="1">
    <source>
        <dbReference type="SAM" id="Phobius"/>
    </source>
</evidence>
<keyword evidence="1" id="KW-0812">Transmembrane</keyword>
<dbReference type="STRING" id="179408.Osc7112_1285"/>
<organism evidence="2 3">
    <name type="scientific">Phormidium nigroviride PCC 7112</name>
    <dbReference type="NCBI Taxonomy" id="179408"/>
    <lineage>
        <taxon>Bacteria</taxon>
        <taxon>Bacillati</taxon>
        <taxon>Cyanobacteriota</taxon>
        <taxon>Cyanophyceae</taxon>
        <taxon>Oscillatoriophycideae</taxon>
        <taxon>Oscillatoriales</taxon>
        <taxon>Oscillatoriaceae</taxon>
        <taxon>Phormidium</taxon>
    </lineage>
</organism>
<feature type="transmembrane region" description="Helical" evidence="1">
    <location>
        <begin position="75"/>
        <end position="94"/>
    </location>
</feature>
<feature type="transmembrane region" description="Helical" evidence="1">
    <location>
        <begin position="20"/>
        <end position="37"/>
    </location>
</feature>
<evidence type="ECO:0000313" key="2">
    <source>
        <dbReference type="EMBL" id="AFZ05828.1"/>
    </source>
</evidence>
<protein>
    <recommendedName>
        <fullName evidence="4">Membrane-anchored protein</fullName>
    </recommendedName>
</protein>
<dbReference type="Proteomes" id="UP000010478">
    <property type="component" value="Chromosome"/>
</dbReference>
<sequence length="259" mass="28235">MKPKPNSTEQSAQHGTIKKLPEVTIFFWIIKLLTTGMGETTSDYLAHELNPIFAVALGGSGLVIALAIQFSVRKYIPWVYWLAISMVAIFGTMAADAIHVVLGVSYLLSTVGFSIVLSIIFAVWYMSEKTLSINHIYTLRRELFYWATVMATFALGTAAGDMTASTWGLGYFTSGVLFALLFALPAIAYWRSGLNEVGAFWLAYILTRPLGASFADWIGKSQDLGGVGFGTGQISIVLTILIVGFVAYLTYSGKDSYSN</sequence>